<feature type="compositionally biased region" description="Basic and acidic residues" evidence="1">
    <location>
        <begin position="87"/>
        <end position="100"/>
    </location>
</feature>
<dbReference type="RefSeq" id="XP_012938761.1">
    <property type="nucleotide sequence ID" value="XM_013083307.2"/>
</dbReference>
<accession>A0ABM1A184</accession>
<feature type="compositionally biased region" description="Polar residues" evidence="1">
    <location>
        <begin position="75"/>
        <end position="86"/>
    </location>
</feature>
<feature type="region of interest" description="Disordered" evidence="1">
    <location>
        <begin position="25"/>
        <end position="50"/>
    </location>
</feature>
<feature type="compositionally biased region" description="Basic and acidic residues" evidence="1">
    <location>
        <begin position="113"/>
        <end position="136"/>
    </location>
</feature>
<evidence type="ECO:0000313" key="3">
    <source>
        <dbReference type="RefSeq" id="XP_012938761.1"/>
    </source>
</evidence>
<protein>
    <submittedName>
        <fullName evidence="3">Uncharacterized protein LOC106011953</fullName>
    </submittedName>
</protein>
<dbReference type="GeneID" id="106011953"/>
<evidence type="ECO:0000313" key="2">
    <source>
        <dbReference type="Proteomes" id="UP000694888"/>
    </source>
</evidence>
<feature type="compositionally biased region" description="Low complexity" evidence="1">
    <location>
        <begin position="28"/>
        <end position="49"/>
    </location>
</feature>
<dbReference type="Proteomes" id="UP000694888">
    <property type="component" value="Unplaced"/>
</dbReference>
<organism evidence="2 3">
    <name type="scientific">Aplysia californica</name>
    <name type="common">California sea hare</name>
    <dbReference type="NCBI Taxonomy" id="6500"/>
    <lineage>
        <taxon>Eukaryota</taxon>
        <taxon>Metazoa</taxon>
        <taxon>Spiralia</taxon>
        <taxon>Lophotrochozoa</taxon>
        <taxon>Mollusca</taxon>
        <taxon>Gastropoda</taxon>
        <taxon>Heterobranchia</taxon>
        <taxon>Euthyneura</taxon>
        <taxon>Tectipleura</taxon>
        <taxon>Aplysiida</taxon>
        <taxon>Aplysioidea</taxon>
        <taxon>Aplysiidae</taxon>
        <taxon>Aplysia</taxon>
    </lineage>
</organism>
<reference evidence="3" key="1">
    <citation type="submission" date="2025-08" db="UniProtKB">
        <authorList>
            <consortium name="RefSeq"/>
        </authorList>
    </citation>
    <scope>IDENTIFICATION</scope>
</reference>
<sequence length="331" mass="35952">MGEKGEQTRLKRLREGVHPMWACHPHNSSCATPTPSATPTPGATPTSDALHSKDMAMETSDKSQCCDDSARVLTDGQSGLVVSSQDRAVRSDLGEGRDEDSGSDDQVGCEVNPVRDDLAKTVDESRLEPSCGDREASQQLEKPISGDTPRDDAGKLNCEGSRPSGSEDTEGVAARGGEQEVSELCLSCRVFLIVWRDRARVRKLLKSSQSRGGFHLEQAVSFHYLSEHVSAGNVPSDLESLIRLEVVRSEDVSLSGCVVRPVDERLLEKVKFPKVKFGCRVKVSEGEGSSPSLLVEMSPDVSVPDDLSFFKLFSESFRSVLGAMVRSQLVR</sequence>
<evidence type="ECO:0000256" key="1">
    <source>
        <dbReference type="SAM" id="MobiDB-lite"/>
    </source>
</evidence>
<feature type="region of interest" description="Disordered" evidence="1">
    <location>
        <begin position="74"/>
        <end position="175"/>
    </location>
</feature>
<gene>
    <name evidence="3" type="primary">LOC106011953</name>
</gene>
<name>A0ABM1A184_APLCA</name>
<proteinExistence type="predicted"/>
<keyword evidence="2" id="KW-1185">Reference proteome</keyword>